<accession>A0A0V8E2H4</accession>
<feature type="domain" description="Glucosyltransferase 3-like N-terminal" evidence="2">
    <location>
        <begin position="2"/>
        <end position="152"/>
    </location>
</feature>
<dbReference type="RefSeq" id="WP_058211957.1">
    <property type="nucleotide sequence ID" value="NZ_LKLU01000098.1"/>
</dbReference>
<dbReference type="EMBL" id="LKLU01000098">
    <property type="protein sequence ID" value="KSU20006.1"/>
    <property type="molecule type" value="Genomic_DNA"/>
</dbReference>
<dbReference type="PATRIC" id="fig|1360.114.peg.2226"/>
<dbReference type="InterPro" id="IPR058591">
    <property type="entry name" value="Gtf3_N"/>
</dbReference>
<comment type="caution">
    <text evidence="4">The sequence shown here is derived from an EMBL/GenBank/DDBJ whole genome shotgun (WGS) entry which is preliminary data.</text>
</comment>
<sequence>MTNWVLRLEGEQPSDNRYLAVQNLSTSASNVGFREINYILYDDLANNSTRRAEIIEGLFSQVKPGDIVLLPFPLYILAMNFQKECIDFLKKMKNVKLIAFVLDLHTWLYKGDYNPKTDFLLEQLRTFDLLIVPTKKFAGRLKKEGVLTPMLSFDFLDFIYNGPIKTKNWKQKIYIASGRAISLKNYHGKTDIVVIGSSNSTRENITVLPHRKAIELPQIFDGGFGAVDLINNVTTNTNNYDWDSYSAYTSPSKLSLYLASGLPVLVRSDSAVKELVERAGIGLIVDDLNDIDRVFEKLNENDYQKILKKVATYQRAVSTGYFAQRALLEGVAFLTLGINDSIS</sequence>
<evidence type="ECO:0000259" key="2">
    <source>
        <dbReference type="Pfam" id="PF26334"/>
    </source>
</evidence>
<protein>
    <submittedName>
        <fullName evidence="4">Nucleotide sugar synthetase-like protein</fullName>
    </submittedName>
</protein>
<dbReference type="AlphaFoldDB" id="A0A0V8E2H4"/>
<reference evidence="5" key="1">
    <citation type="submission" date="2015-10" db="EMBL/GenBank/DDBJ databases">
        <title>Draft Genome Sequences of 11 Lactococcus lactis subspecies cremoris strains.</title>
        <authorList>
            <person name="Wels M."/>
            <person name="Backus L."/>
            <person name="Boekhorst J."/>
            <person name="Dijkstra A."/>
            <person name="Beerthuizen M."/>
            <person name="Kelly W."/>
            <person name="Siezen R."/>
            <person name="Bachmann H."/>
            <person name="Van Hijum S."/>
        </authorList>
    </citation>
    <scope>NUCLEOTIDE SEQUENCE [LARGE SCALE GENOMIC DNA]</scope>
    <source>
        <strain evidence="5">M20</strain>
    </source>
</reference>
<evidence type="ECO:0000313" key="5">
    <source>
        <dbReference type="Proteomes" id="UP000053719"/>
    </source>
</evidence>
<feature type="domain" description="Glucosyltransferase 3-like C-terminal" evidence="3">
    <location>
        <begin position="179"/>
        <end position="329"/>
    </location>
</feature>
<gene>
    <name evidence="4" type="ORF">M20_1747</name>
</gene>
<keyword evidence="1" id="KW-0808">Transferase</keyword>
<evidence type="ECO:0000259" key="3">
    <source>
        <dbReference type="Pfam" id="PF26337"/>
    </source>
</evidence>
<organism evidence="4 5">
    <name type="scientific">Lactococcus lactis subsp. lactis</name>
    <name type="common">Streptococcus lactis</name>
    <dbReference type="NCBI Taxonomy" id="1360"/>
    <lineage>
        <taxon>Bacteria</taxon>
        <taxon>Bacillati</taxon>
        <taxon>Bacillota</taxon>
        <taxon>Bacilli</taxon>
        <taxon>Lactobacillales</taxon>
        <taxon>Streptococcaceae</taxon>
        <taxon>Lactococcus</taxon>
    </lineage>
</organism>
<dbReference type="Gene3D" id="3.40.50.2000">
    <property type="entry name" value="Glycogen Phosphorylase B"/>
    <property type="match status" value="2"/>
</dbReference>
<name>A0A0V8E2H4_LACLL</name>
<dbReference type="Pfam" id="PF26337">
    <property type="entry name" value="Gtf3_C"/>
    <property type="match status" value="1"/>
</dbReference>
<proteinExistence type="predicted"/>
<dbReference type="InterPro" id="IPR058592">
    <property type="entry name" value="Gtf3_C"/>
</dbReference>
<evidence type="ECO:0000313" key="4">
    <source>
        <dbReference type="EMBL" id="KSU20006.1"/>
    </source>
</evidence>
<dbReference type="Proteomes" id="UP000053719">
    <property type="component" value="Unassembled WGS sequence"/>
</dbReference>
<evidence type="ECO:0000256" key="1">
    <source>
        <dbReference type="ARBA" id="ARBA00022679"/>
    </source>
</evidence>
<dbReference type="Pfam" id="PF26334">
    <property type="entry name" value="Gtf3_N"/>
    <property type="match status" value="1"/>
</dbReference>